<dbReference type="EMBL" id="FQXP01000008">
    <property type="protein sequence ID" value="SHH98064.1"/>
    <property type="molecule type" value="Genomic_DNA"/>
</dbReference>
<accession>A0A1M5XEY5</accession>
<feature type="transmembrane region" description="Helical" evidence="1">
    <location>
        <begin position="34"/>
        <end position="56"/>
    </location>
</feature>
<evidence type="ECO:0000313" key="3">
    <source>
        <dbReference type="Proteomes" id="UP000184526"/>
    </source>
</evidence>
<proteinExistence type="predicted"/>
<dbReference type="AlphaFoldDB" id="A0A1M5XEY5"/>
<keyword evidence="1" id="KW-1133">Transmembrane helix</keyword>
<evidence type="ECO:0000313" key="2">
    <source>
        <dbReference type="EMBL" id="SHH98064.1"/>
    </source>
</evidence>
<keyword evidence="1" id="KW-0472">Membrane</keyword>
<protein>
    <submittedName>
        <fullName evidence="2">PEP-CTERM protein-sorting domain-containing protein</fullName>
    </submittedName>
</protein>
<keyword evidence="3" id="KW-1185">Reference proteome</keyword>
<organism evidence="2 3">
    <name type="scientific">Clostridium collagenovorans DSM 3089</name>
    <dbReference type="NCBI Taxonomy" id="1121306"/>
    <lineage>
        <taxon>Bacteria</taxon>
        <taxon>Bacillati</taxon>
        <taxon>Bacillota</taxon>
        <taxon>Clostridia</taxon>
        <taxon>Eubacteriales</taxon>
        <taxon>Clostridiaceae</taxon>
        <taxon>Clostridium</taxon>
    </lineage>
</organism>
<dbReference type="STRING" id="1121306.SAMN02745196_02175"/>
<dbReference type="RefSeq" id="WP_072832040.1">
    <property type="nucleotide sequence ID" value="NZ_FQXP01000008.1"/>
</dbReference>
<dbReference type="Proteomes" id="UP000184526">
    <property type="component" value="Unassembled WGS sequence"/>
</dbReference>
<dbReference type="PROSITE" id="PS51257">
    <property type="entry name" value="PROKAR_LIPOPROTEIN"/>
    <property type="match status" value="1"/>
</dbReference>
<feature type="transmembrane region" description="Helical" evidence="1">
    <location>
        <begin position="9"/>
        <end position="28"/>
    </location>
</feature>
<reference evidence="2 3" key="1">
    <citation type="submission" date="2016-11" db="EMBL/GenBank/DDBJ databases">
        <authorList>
            <person name="Jaros S."/>
            <person name="Januszkiewicz K."/>
            <person name="Wedrychowicz H."/>
        </authorList>
    </citation>
    <scope>NUCLEOTIDE SEQUENCE [LARGE SCALE GENOMIC DNA]</scope>
    <source>
        <strain evidence="2 3">DSM 3089</strain>
    </source>
</reference>
<gene>
    <name evidence="2" type="ORF">SAMN02745196_02175</name>
</gene>
<evidence type="ECO:0000256" key="1">
    <source>
        <dbReference type="SAM" id="Phobius"/>
    </source>
</evidence>
<sequence>MLKKYADKIMFWFFVAFLFVGGCTFNFYNTMNETLRTISLITSIILFLIVIVFMLVKKNKGK</sequence>
<keyword evidence="1" id="KW-0812">Transmembrane</keyword>
<name>A0A1M5XEY5_9CLOT</name>